<feature type="region of interest" description="Disordered" evidence="1">
    <location>
        <begin position="100"/>
        <end position="214"/>
    </location>
</feature>
<feature type="region of interest" description="Disordered" evidence="1">
    <location>
        <begin position="27"/>
        <end position="81"/>
    </location>
</feature>
<feature type="compositionally biased region" description="Acidic residues" evidence="1">
    <location>
        <begin position="267"/>
        <end position="276"/>
    </location>
</feature>
<dbReference type="Gene3D" id="2.30.30.240">
    <property type="entry name" value="PRC-barrel domain"/>
    <property type="match status" value="1"/>
</dbReference>
<evidence type="ECO:0000313" key="4">
    <source>
        <dbReference type="Proteomes" id="UP000192455"/>
    </source>
</evidence>
<feature type="compositionally biased region" description="Basic and acidic residues" evidence="1">
    <location>
        <begin position="62"/>
        <end position="73"/>
    </location>
</feature>
<feature type="region of interest" description="Disordered" evidence="1">
    <location>
        <begin position="264"/>
        <end position="304"/>
    </location>
</feature>
<gene>
    <name evidence="3" type="ORF">SAMN05421849_2378</name>
</gene>
<sequence>MRKLFITTALTTGLATALALTPAVAQEQSSSQSGLTGGEETESALDQNGWPEVEAPEGYNLSKDRAVTTRDLDGADVYGPGDEKIGTVYALLFKSGELQISEPRASGESLDDTTGDTGGDTGGDMSGDTTGTGSGDDTTMSGGAGGSEGGADTTAGSASDTGDAGTSGSDGDTGDTATTGTTGDTTTMDSDMGSEGSTSDGTAATDSATGSSQGELEISEAIIDVGGFLGIGSHRVAVPVEELAIYTKDDDSDDIRVYLPRTKEDLEAMPEFDQDEVNGNARTDSHREGDGGTNDATGDTSTNP</sequence>
<feature type="chain" id="PRO_5012593803" description="PRC-barrel domain-containing protein" evidence="2">
    <location>
        <begin position="26"/>
        <end position="304"/>
    </location>
</feature>
<evidence type="ECO:0008006" key="5">
    <source>
        <dbReference type="Google" id="ProtNLM"/>
    </source>
</evidence>
<keyword evidence="4" id="KW-1185">Reference proteome</keyword>
<dbReference type="OrthoDB" id="7876889at2"/>
<evidence type="ECO:0000313" key="3">
    <source>
        <dbReference type="EMBL" id="SIT86700.1"/>
    </source>
</evidence>
<proteinExistence type="predicted"/>
<dbReference type="Proteomes" id="UP000192455">
    <property type="component" value="Unassembled WGS sequence"/>
</dbReference>
<name>A0A1R3X8V8_9RHOB</name>
<dbReference type="AlphaFoldDB" id="A0A1R3X8V8"/>
<accession>A0A1R3X8V8</accession>
<dbReference type="EMBL" id="FTPS01000002">
    <property type="protein sequence ID" value="SIT86700.1"/>
    <property type="molecule type" value="Genomic_DNA"/>
</dbReference>
<feature type="compositionally biased region" description="Low complexity" evidence="1">
    <location>
        <begin position="150"/>
        <end position="212"/>
    </location>
</feature>
<feature type="compositionally biased region" description="Low complexity" evidence="1">
    <location>
        <begin position="293"/>
        <end position="304"/>
    </location>
</feature>
<feature type="signal peptide" evidence="2">
    <location>
        <begin position="1"/>
        <end position="25"/>
    </location>
</feature>
<protein>
    <recommendedName>
        <fullName evidence="5">PRC-barrel domain-containing protein</fullName>
    </recommendedName>
</protein>
<reference evidence="3 4" key="1">
    <citation type="submission" date="2017-01" db="EMBL/GenBank/DDBJ databases">
        <authorList>
            <person name="Mah S.A."/>
            <person name="Swanson W.J."/>
            <person name="Moy G.W."/>
            <person name="Vacquier V.D."/>
        </authorList>
    </citation>
    <scope>NUCLEOTIDE SEQUENCE [LARGE SCALE GENOMIC DNA]</scope>
    <source>
        <strain evidence="3 4">DSM 21219</strain>
    </source>
</reference>
<dbReference type="STRING" id="515897.SAMN05421849_2378"/>
<organism evidence="3 4">
    <name type="scientific">Pontibaca methylaminivorans</name>
    <dbReference type="NCBI Taxonomy" id="515897"/>
    <lineage>
        <taxon>Bacteria</taxon>
        <taxon>Pseudomonadati</taxon>
        <taxon>Pseudomonadota</taxon>
        <taxon>Alphaproteobacteria</taxon>
        <taxon>Rhodobacterales</taxon>
        <taxon>Roseobacteraceae</taxon>
        <taxon>Pontibaca</taxon>
    </lineage>
</organism>
<dbReference type="RefSeq" id="WP_076650258.1">
    <property type="nucleotide sequence ID" value="NZ_FTPS01000002.1"/>
</dbReference>
<keyword evidence="2" id="KW-0732">Signal</keyword>
<evidence type="ECO:0000256" key="2">
    <source>
        <dbReference type="SAM" id="SignalP"/>
    </source>
</evidence>
<evidence type="ECO:0000256" key="1">
    <source>
        <dbReference type="SAM" id="MobiDB-lite"/>
    </source>
</evidence>
<feature type="compositionally biased region" description="Gly residues" evidence="1">
    <location>
        <begin position="116"/>
        <end position="134"/>
    </location>
</feature>